<accession>A0A3A8MQC4</accession>
<proteinExistence type="predicted"/>
<keyword evidence="2" id="KW-1185">Reference proteome</keyword>
<organism evidence="1 2">
    <name type="scientific">Corallococcus sicarius</name>
    <dbReference type="NCBI Taxonomy" id="2316726"/>
    <lineage>
        <taxon>Bacteria</taxon>
        <taxon>Pseudomonadati</taxon>
        <taxon>Myxococcota</taxon>
        <taxon>Myxococcia</taxon>
        <taxon>Myxococcales</taxon>
        <taxon>Cystobacterineae</taxon>
        <taxon>Myxococcaceae</taxon>
        <taxon>Corallococcus</taxon>
    </lineage>
</organism>
<comment type="caution">
    <text evidence="1">The sequence shown here is derived from an EMBL/GenBank/DDBJ whole genome shotgun (WGS) entry which is preliminary data.</text>
</comment>
<gene>
    <name evidence="1" type="ORF">D7X12_34980</name>
</gene>
<dbReference type="Proteomes" id="UP000273405">
    <property type="component" value="Unassembled WGS sequence"/>
</dbReference>
<evidence type="ECO:0000313" key="1">
    <source>
        <dbReference type="EMBL" id="RKH34477.1"/>
    </source>
</evidence>
<reference evidence="2" key="1">
    <citation type="submission" date="2018-09" db="EMBL/GenBank/DDBJ databases">
        <authorList>
            <person name="Livingstone P.G."/>
            <person name="Whitworth D.E."/>
        </authorList>
    </citation>
    <scope>NUCLEOTIDE SEQUENCE [LARGE SCALE GENOMIC DNA]</scope>
    <source>
        <strain evidence="2">CA040B</strain>
    </source>
</reference>
<dbReference type="EMBL" id="RAWG01000346">
    <property type="protein sequence ID" value="RKH34477.1"/>
    <property type="molecule type" value="Genomic_DNA"/>
</dbReference>
<name>A0A3A8MQC4_9BACT</name>
<dbReference type="AlphaFoldDB" id="A0A3A8MQC4"/>
<evidence type="ECO:0000313" key="2">
    <source>
        <dbReference type="Proteomes" id="UP000273405"/>
    </source>
</evidence>
<dbReference type="RefSeq" id="WP_120629547.1">
    <property type="nucleotide sequence ID" value="NZ_RAWG01000346.1"/>
</dbReference>
<sequence>MPVDPIKFATLKTEAKQEKRLVYLWDQASDGRISSRGGVCLGMSMDWLRRKMAGGKNFDHSEFASQQARMNLATKHITIHDLQLKAPSMAMTMEYALQLSKLKYDPKAIHSRFLYLADKEAQEFGWKELQALTLKKVEVSKDHPTAAAFTSIVSTALLDMEDEPHSKYQGLILQLDSEEKKVGHAVAFYIHEPLMSEEEALRRGLGFKRVYEFFDPNVGEFRFIQEPKALVAFLVKLWEALYNDMPTLIPHQVWYKT</sequence>
<protein>
    <submittedName>
        <fullName evidence="1">Uncharacterized protein</fullName>
    </submittedName>
</protein>
<dbReference type="OrthoDB" id="1492398at2"/>
<dbReference type="Gene3D" id="3.90.70.20">
    <property type="match status" value="1"/>
</dbReference>